<sequence>MNPQQVRLELIAAYPFSDKWRRRVERMEDDQAIAIYLRLKEAGRIK</sequence>
<protein>
    <submittedName>
        <fullName evidence="1">Uncharacterized protein</fullName>
    </submittedName>
</protein>
<dbReference type="EMBL" id="BK014692">
    <property type="protein sequence ID" value="DAD68118.1"/>
    <property type="molecule type" value="Genomic_DNA"/>
</dbReference>
<organism evidence="1">
    <name type="scientific">Siphoviridae sp. ctj495</name>
    <dbReference type="NCBI Taxonomy" id="2823592"/>
    <lineage>
        <taxon>Viruses</taxon>
        <taxon>Duplodnaviria</taxon>
        <taxon>Heunggongvirae</taxon>
        <taxon>Uroviricota</taxon>
        <taxon>Caudoviricetes</taxon>
    </lineage>
</organism>
<evidence type="ECO:0000313" key="1">
    <source>
        <dbReference type="EMBL" id="DAD68118.1"/>
    </source>
</evidence>
<reference evidence="1" key="1">
    <citation type="journal article" date="2021" name="Proc. Natl. Acad. Sci. U.S.A.">
        <title>A Catalog of Tens of Thousands of Viruses from Human Metagenomes Reveals Hidden Associations with Chronic Diseases.</title>
        <authorList>
            <person name="Tisza M.J."/>
            <person name="Buck C.B."/>
        </authorList>
    </citation>
    <scope>NUCLEOTIDE SEQUENCE</scope>
    <source>
        <strain evidence="1">Ctj495</strain>
    </source>
</reference>
<name>A0A8S5LDW6_9CAUD</name>
<proteinExistence type="predicted"/>
<accession>A0A8S5LDW6</accession>